<dbReference type="InterPro" id="IPR007480">
    <property type="entry name" value="DUF529"/>
</dbReference>
<dbReference type="EMBL" id="UIVT01000001">
    <property type="protein sequence ID" value="SVP88556.1"/>
    <property type="molecule type" value="Genomic_DNA"/>
</dbReference>
<proteinExistence type="predicted"/>
<evidence type="ECO:0000256" key="1">
    <source>
        <dbReference type="SAM" id="MobiDB-lite"/>
    </source>
</evidence>
<sequence length="221" mass="25510">MNLILLVVAALEASRVVLCTPNGDLKKIEPKRNNPSKMYHTLDITSQISRSLFVFDKKEINGVMYNDLTVKPGVSIDEIYDGDSEIWRAKPNRQLMKLMIIQERKSNTYIVLTKDKYDRLAETYILVTRVLLSFDPFMDLDYPLPENSPDSYQERAKNLRTAETQTEPQVKKPIKDPKAPFQNKEYMSDLLPNFVTKAKFREMEEDEKIKENSAGKDSGPK</sequence>
<dbReference type="AlphaFoldDB" id="A0A3B0MM41"/>
<feature type="region of interest" description="Disordered" evidence="1">
    <location>
        <begin position="146"/>
        <end position="182"/>
    </location>
</feature>
<evidence type="ECO:0000313" key="3">
    <source>
        <dbReference type="EMBL" id="SVP88556.1"/>
    </source>
</evidence>
<dbReference type="EMBL" id="UIVS01000001">
    <property type="protein sequence ID" value="SVP89714.1"/>
    <property type="molecule type" value="Genomic_DNA"/>
</dbReference>
<accession>A0A3B0MM41</accession>
<feature type="compositionally biased region" description="Basic and acidic residues" evidence="1">
    <location>
        <begin position="169"/>
        <end position="178"/>
    </location>
</feature>
<protein>
    <submittedName>
        <fullName evidence="3">Uncharacterized protein</fullName>
    </submittedName>
</protein>
<dbReference type="VEuPathDB" id="PiroplasmaDB:TA20985"/>
<organism evidence="3">
    <name type="scientific">Theileria annulata</name>
    <dbReference type="NCBI Taxonomy" id="5874"/>
    <lineage>
        <taxon>Eukaryota</taxon>
        <taxon>Sar</taxon>
        <taxon>Alveolata</taxon>
        <taxon>Apicomplexa</taxon>
        <taxon>Aconoidasida</taxon>
        <taxon>Piroplasmida</taxon>
        <taxon>Theileriidae</taxon>
        <taxon>Theileria</taxon>
    </lineage>
</organism>
<feature type="signal peptide" evidence="2">
    <location>
        <begin position="1"/>
        <end position="19"/>
    </location>
</feature>
<gene>
    <name evidence="3" type="ORF">TAT_000041500</name>
    <name evidence="4" type="ORF">TAV_000041100</name>
</gene>
<keyword evidence="2" id="KW-0732">Signal</keyword>
<name>A0A3B0MM41_THEAN</name>
<evidence type="ECO:0000313" key="4">
    <source>
        <dbReference type="EMBL" id="SVP89714.1"/>
    </source>
</evidence>
<feature type="chain" id="PRO_5036075990" evidence="2">
    <location>
        <begin position="20"/>
        <end position="221"/>
    </location>
</feature>
<evidence type="ECO:0000256" key="2">
    <source>
        <dbReference type="SAM" id="SignalP"/>
    </source>
</evidence>
<dbReference type="Pfam" id="PF04385">
    <property type="entry name" value="FAINT"/>
    <property type="match status" value="1"/>
</dbReference>
<reference evidence="3" key="1">
    <citation type="submission" date="2018-07" db="EMBL/GenBank/DDBJ databases">
        <authorList>
            <person name="Quirk P.G."/>
            <person name="Krulwich T.A."/>
        </authorList>
    </citation>
    <scope>NUCLEOTIDE SEQUENCE</scope>
    <source>
        <strain evidence="3">Anand</strain>
    </source>
</reference>